<name>A0A2S5GNB8_9BURK</name>
<reference evidence="3 4" key="1">
    <citation type="submission" date="2018-02" db="EMBL/GenBank/DDBJ databases">
        <title>Draft Genome of Achromobacter spanius stain 6.</title>
        <authorList>
            <person name="Gunasekera T.S."/>
            <person name="Radwan O."/>
            <person name="Ruiz O.N."/>
        </authorList>
    </citation>
    <scope>NUCLEOTIDE SEQUENCE [LARGE SCALE GENOMIC DNA]</scope>
    <source>
        <strain evidence="3 4">6</strain>
    </source>
</reference>
<dbReference type="RefSeq" id="WP_046805324.1">
    <property type="nucleotide sequence ID" value="NZ_PREU01000009.1"/>
</dbReference>
<dbReference type="Gene3D" id="2.40.30.170">
    <property type="match status" value="1"/>
</dbReference>
<dbReference type="SUPFAM" id="SSF111369">
    <property type="entry name" value="HlyD-like secretion proteins"/>
    <property type="match status" value="1"/>
</dbReference>
<evidence type="ECO:0000313" key="4">
    <source>
        <dbReference type="Proteomes" id="UP000239990"/>
    </source>
</evidence>
<comment type="caution">
    <text evidence="3">The sequence shown here is derived from an EMBL/GenBank/DDBJ whole genome shotgun (WGS) entry which is preliminary data.</text>
</comment>
<dbReference type="EMBL" id="PREU01000009">
    <property type="protein sequence ID" value="PPA74577.1"/>
    <property type="molecule type" value="Genomic_DNA"/>
</dbReference>
<sequence length="380" mass="41503">MLELIALFYGVLVWLIFIKLKLLPWNIQSQVGVVAVGAAGLTALIFIINVVTPSSAELRVTNYVVEVVPRVTGRVVEIAVEGNRLIKKGDVLLRLDDEPYRLKLRQLEAKLIDAQATQQSLDRDLSSAKAMTAAALAQVDLARMRLRQSTALAARGAGSQYDVQSFQSELKVRQANWEAAREAEQKIRLNIGAMYEGDQAAVAQVKAELDTAKWELAQTTLYAPADGYAINLQARVGSYAAAIPLRPIMSFVETSQQVIAFFDQNQLTKVKPGDEVEVSLRTIPGRVFKGSVDSIVWATSQGQFQASGALPGTTAEGASAAAPMQYAVRIDLQAPEDIMFAMGARGNAAIYTDSLRALHMVRKVIFRVSSKLDYLVLKLH</sequence>
<organism evidence="3 4">
    <name type="scientific">Achromobacter spanius</name>
    <dbReference type="NCBI Taxonomy" id="217203"/>
    <lineage>
        <taxon>Bacteria</taxon>
        <taxon>Pseudomonadati</taxon>
        <taxon>Pseudomonadota</taxon>
        <taxon>Betaproteobacteria</taxon>
        <taxon>Burkholderiales</taxon>
        <taxon>Alcaligenaceae</taxon>
        <taxon>Achromobacter</taxon>
    </lineage>
</organism>
<evidence type="ECO:0000313" key="3">
    <source>
        <dbReference type="EMBL" id="PPA74577.1"/>
    </source>
</evidence>
<keyword evidence="1" id="KW-1133">Transmembrane helix</keyword>
<feature type="domain" description="Multidrug resistance protein MdtA-like barrel-sandwich hybrid" evidence="2">
    <location>
        <begin position="64"/>
        <end position="242"/>
    </location>
</feature>
<dbReference type="Gene3D" id="1.10.287.470">
    <property type="entry name" value="Helix hairpin bin"/>
    <property type="match status" value="1"/>
</dbReference>
<dbReference type="Proteomes" id="UP000239990">
    <property type="component" value="Unassembled WGS sequence"/>
</dbReference>
<dbReference type="PANTHER" id="PTHR30386">
    <property type="entry name" value="MEMBRANE FUSION SUBUNIT OF EMRAB-TOLC MULTIDRUG EFFLUX PUMP"/>
    <property type="match status" value="1"/>
</dbReference>
<accession>A0A2S5GNB8</accession>
<evidence type="ECO:0000259" key="2">
    <source>
        <dbReference type="Pfam" id="PF25917"/>
    </source>
</evidence>
<dbReference type="Gene3D" id="2.40.50.100">
    <property type="match status" value="1"/>
</dbReference>
<feature type="transmembrane region" description="Helical" evidence="1">
    <location>
        <begin position="31"/>
        <end position="51"/>
    </location>
</feature>
<dbReference type="InterPro" id="IPR058625">
    <property type="entry name" value="MdtA-like_BSH"/>
</dbReference>
<protein>
    <submittedName>
        <fullName evidence="3">HlyD family secretion protein</fullName>
    </submittedName>
</protein>
<gene>
    <name evidence="3" type="ORF">C4E15_20515</name>
</gene>
<evidence type="ECO:0000256" key="1">
    <source>
        <dbReference type="SAM" id="Phobius"/>
    </source>
</evidence>
<keyword evidence="1" id="KW-0812">Transmembrane</keyword>
<dbReference type="Pfam" id="PF25917">
    <property type="entry name" value="BSH_RND"/>
    <property type="match status" value="1"/>
</dbReference>
<feature type="transmembrane region" description="Helical" evidence="1">
    <location>
        <begin position="6"/>
        <end position="24"/>
    </location>
</feature>
<keyword evidence="1" id="KW-0472">Membrane</keyword>
<dbReference type="OrthoDB" id="286173at2"/>
<proteinExistence type="predicted"/>
<dbReference type="InterPro" id="IPR050739">
    <property type="entry name" value="MFP"/>
</dbReference>
<dbReference type="AlphaFoldDB" id="A0A2S5GNB8"/>